<dbReference type="Proteomes" id="UP000178367">
    <property type="component" value="Unassembled WGS sequence"/>
</dbReference>
<feature type="compositionally biased region" description="Basic and acidic residues" evidence="1">
    <location>
        <begin position="13"/>
        <end position="25"/>
    </location>
</feature>
<dbReference type="EMBL" id="MFGB01000020">
    <property type="protein sequence ID" value="OGF25761.1"/>
    <property type="molecule type" value="Genomic_DNA"/>
</dbReference>
<name>A0A1F5SHM0_9BACT</name>
<sequence length="384" mass="44273">MSKEKLGGFTESPKPKKEKISRPGEKLKGFRAELWQRAKSVLTRLGFDLSARETVGLEKETVKKIKEIRNRNEEDKFLDLELERGGENLRLRFIGQVDTKYDPDREKDYATWDLTPREEAERWLNREILVGEKINKFFSAGTISADSLVEYNRSRRVGEMFLLKKIKSAEKETEEYGEAEGRLLGQTLINLQTGLNATAMIKEIMVENGIKTKLEMEQRIFEDYFDNFDGYMDNSRVILGDLNNEDIKENLEAQMEKYRETIEAGQLNKDEYAFVHGDVNLETARLSAGKMYLSDWRLSGKTQNRELAIVYDLGNAFNSAIENFDTAAQAEEFIRGAEKAVREHYKDQSTAEAVIRLAKLRSFAMILNDLKGEKKDFVRQELGI</sequence>
<reference evidence="2 3" key="1">
    <citation type="journal article" date="2016" name="Nat. Commun.">
        <title>Thousands of microbial genomes shed light on interconnected biogeochemical processes in an aquifer system.</title>
        <authorList>
            <person name="Anantharaman K."/>
            <person name="Brown C.T."/>
            <person name="Hug L.A."/>
            <person name="Sharon I."/>
            <person name="Castelle C.J."/>
            <person name="Probst A.J."/>
            <person name="Thomas B.C."/>
            <person name="Singh A."/>
            <person name="Wilkins M.J."/>
            <person name="Karaoz U."/>
            <person name="Brodie E.L."/>
            <person name="Williams K.H."/>
            <person name="Hubbard S.S."/>
            <person name="Banfield J.F."/>
        </authorList>
    </citation>
    <scope>NUCLEOTIDE SEQUENCE [LARGE SCALE GENOMIC DNA]</scope>
</reference>
<organism evidence="2 3">
    <name type="scientific">Candidatus Falkowbacteria bacterium RIFOXYA2_FULL_47_19</name>
    <dbReference type="NCBI Taxonomy" id="1797994"/>
    <lineage>
        <taxon>Bacteria</taxon>
        <taxon>Candidatus Falkowiibacteriota</taxon>
    </lineage>
</organism>
<accession>A0A1F5SHM0</accession>
<evidence type="ECO:0000313" key="3">
    <source>
        <dbReference type="Proteomes" id="UP000178367"/>
    </source>
</evidence>
<proteinExistence type="predicted"/>
<protein>
    <submittedName>
        <fullName evidence="2">Uncharacterized protein</fullName>
    </submittedName>
</protein>
<dbReference type="AlphaFoldDB" id="A0A1F5SHM0"/>
<comment type="caution">
    <text evidence="2">The sequence shown here is derived from an EMBL/GenBank/DDBJ whole genome shotgun (WGS) entry which is preliminary data.</text>
</comment>
<evidence type="ECO:0000256" key="1">
    <source>
        <dbReference type="SAM" id="MobiDB-lite"/>
    </source>
</evidence>
<evidence type="ECO:0000313" key="2">
    <source>
        <dbReference type="EMBL" id="OGF25761.1"/>
    </source>
</evidence>
<gene>
    <name evidence="2" type="ORF">A2227_00990</name>
</gene>
<feature type="region of interest" description="Disordered" evidence="1">
    <location>
        <begin position="1"/>
        <end position="25"/>
    </location>
</feature>